<sequence>MPSKIFMGDMPELMENILNNLNNEFKSLYSYAFVSRHWCKVSIPILWQDPFSIEKKFLSISKYFSSLGEDDKLALKGYGINVEFSNTLFDYARFLKVLDLSRLGCAVLNYLELFNPTTSFKDPSINFIINLLFKLFIESGATLRKLVLDFSYFIKIKPEIFNSLEQNMQFFSRLQNLSLDIASILSIEHTTTLLRIMLFQAVIRIIKSQERLRKFSLAGEKYPAEFHGIISALKSQKNSLQEVIIERCYNNAEFEVMKNCENIETLRMRSVFDYPVLLNILNCKISTLEIVNFQINASTIVQLLEHSGKLLQQLKLDYNKILNESLLLEAIKSFCPNITYLNISNIGFSTKFIELISNLQKLQFFTLRSIVDIPEEKLKIRVKQFAEILPLTLQYLDLVYNYSLQSYVDILLNNCNAPLKKLLIHGLDNEKNTKALLEFCIRNRSLNYLGVFRYWELDDNFRKNVESYVTLVPYRRIVVNC</sequence>
<dbReference type="Gene3D" id="3.80.10.10">
    <property type="entry name" value="Ribonuclease Inhibitor"/>
    <property type="match status" value="1"/>
</dbReference>
<evidence type="ECO:0000313" key="2">
    <source>
        <dbReference type="Proteomes" id="UP000439903"/>
    </source>
</evidence>
<evidence type="ECO:0008006" key="3">
    <source>
        <dbReference type="Google" id="ProtNLM"/>
    </source>
</evidence>
<proteinExistence type="predicted"/>
<reference evidence="1 2" key="1">
    <citation type="journal article" date="2019" name="Environ. Microbiol.">
        <title>At the nexus of three kingdoms: the genome of the mycorrhizal fungus Gigaspora margarita provides insights into plant, endobacterial and fungal interactions.</title>
        <authorList>
            <person name="Venice F."/>
            <person name="Ghignone S."/>
            <person name="Salvioli di Fossalunga A."/>
            <person name="Amselem J."/>
            <person name="Novero M."/>
            <person name="Xianan X."/>
            <person name="Sedzielewska Toro K."/>
            <person name="Morin E."/>
            <person name="Lipzen A."/>
            <person name="Grigoriev I.V."/>
            <person name="Henrissat B."/>
            <person name="Martin F.M."/>
            <person name="Bonfante P."/>
        </authorList>
    </citation>
    <scope>NUCLEOTIDE SEQUENCE [LARGE SCALE GENOMIC DNA]</scope>
    <source>
        <strain evidence="1 2">BEG34</strain>
    </source>
</reference>
<organism evidence="1 2">
    <name type="scientific">Gigaspora margarita</name>
    <dbReference type="NCBI Taxonomy" id="4874"/>
    <lineage>
        <taxon>Eukaryota</taxon>
        <taxon>Fungi</taxon>
        <taxon>Fungi incertae sedis</taxon>
        <taxon>Mucoromycota</taxon>
        <taxon>Glomeromycotina</taxon>
        <taxon>Glomeromycetes</taxon>
        <taxon>Diversisporales</taxon>
        <taxon>Gigasporaceae</taxon>
        <taxon>Gigaspora</taxon>
    </lineage>
</organism>
<name>A0A8H4B2W8_GIGMA</name>
<dbReference type="SUPFAM" id="SSF52047">
    <property type="entry name" value="RNI-like"/>
    <property type="match status" value="1"/>
</dbReference>
<gene>
    <name evidence="1" type="ORF">F8M41_017216</name>
</gene>
<dbReference type="InterPro" id="IPR032675">
    <property type="entry name" value="LRR_dom_sf"/>
</dbReference>
<dbReference type="OrthoDB" id="10391711at2759"/>
<keyword evidence="2" id="KW-1185">Reference proteome</keyword>
<dbReference type="AlphaFoldDB" id="A0A8H4B2W8"/>
<dbReference type="EMBL" id="WTPW01000040">
    <property type="protein sequence ID" value="KAF0555493.1"/>
    <property type="molecule type" value="Genomic_DNA"/>
</dbReference>
<evidence type="ECO:0000313" key="1">
    <source>
        <dbReference type="EMBL" id="KAF0555493.1"/>
    </source>
</evidence>
<dbReference type="Proteomes" id="UP000439903">
    <property type="component" value="Unassembled WGS sequence"/>
</dbReference>
<accession>A0A8H4B2W8</accession>
<protein>
    <recommendedName>
        <fullName evidence="3">F-box domain-containing protein</fullName>
    </recommendedName>
</protein>
<comment type="caution">
    <text evidence="1">The sequence shown here is derived from an EMBL/GenBank/DDBJ whole genome shotgun (WGS) entry which is preliminary data.</text>
</comment>